<sequence length="126" mass="14094">MPLEIIILVKLEQFSNALSLIPVTLLGIVTPVNSLQSLNALSLIIVTVYVFESSKSSRFLIVLGMFASKISLLKAETDTFNVSSILSYKKSPDTNIAIYILEERIFNLLNVFDCECREKELIYGCI</sequence>
<organism evidence="1">
    <name type="scientific">viral metagenome</name>
    <dbReference type="NCBI Taxonomy" id="1070528"/>
    <lineage>
        <taxon>unclassified sequences</taxon>
        <taxon>metagenomes</taxon>
        <taxon>organismal metagenomes</taxon>
    </lineage>
</organism>
<accession>A0A6C0F7V3</accession>
<reference evidence="1" key="1">
    <citation type="journal article" date="2020" name="Nature">
        <title>Giant virus diversity and host interactions through global metagenomics.</title>
        <authorList>
            <person name="Schulz F."/>
            <person name="Roux S."/>
            <person name="Paez-Espino D."/>
            <person name="Jungbluth S."/>
            <person name="Walsh D.A."/>
            <person name="Denef V.J."/>
            <person name="McMahon K.D."/>
            <person name="Konstantinidis K.T."/>
            <person name="Eloe-Fadrosh E.A."/>
            <person name="Kyrpides N.C."/>
            <person name="Woyke T."/>
        </authorList>
    </citation>
    <scope>NUCLEOTIDE SEQUENCE</scope>
    <source>
        <strain evidence="1">GVMAG-M-3300009182-46</strain>
    </source>
</reference>
<dbReference type="EMBL" id="MN739028">
    <property type="protein sequence ID" value="QHT35970.1"/>
    <property type="molecule type" value="Genomic_DNA"/>
</dbReference>
<evidence type="ECO:0000313" key="1">
    <source>
        <dbReference type="EMBL" id="QHT35970.1"/>
    </source>
</evidence>
<proteinExistence type="predicted"/>
<protein>
    <submittedName>
        <fullName evidence="1">Uncharacterized protein</fullName>
    </submittedName>
</protein>
<dbReference type="AlphaFoldDB" id="A0A6C0F7V3"/>
<name>A0A6C0F7V3_9ZZZZ</name>